<accession>A0A1A3U0V8</accession>
<organism evidence="1 2">
    <name type="scientific">Mycolicibacter sinensis (strain JDM601)</name>
    <name type="common">Mycobacterium sinense</name>
    <dbReference type="NCBI Taxonomy" id="875328"/>
    <lineage>
        <taxon>Bacteria</taxon>
        <taxon>Bacillati</taxon>
        <taxon>Actinomycetota</taxon>
        <taxon>Actinomycetes</taxon>
        <taxon>Mycobacteriales</taxon>
        <taxon>Mycobacteriaceae</taxon>
        <taxon>Mycolicibacter</taxon>
    </lineage>
</organism>
<comment type="caution">
    <text evidence="1">The sequence shown here is derived from an EMBL/GenBank/DDBJ whole genome shotgun (WGS) entry which is preliminary data.</text>
</comment>
<dbReference type="Proteomes" id="UP000093759">
    <property type="component" value="Unassembled WGS sequence"/>
</dbReference>
<reference evidence="2" key="1">
    <citation type="submission" date="2016-06" db="EMBL/GenBank/DDBJ databases">
        <authorList>
            <person name="Sutton G."/>
            <person name="Brinkac L."/>
            <person name="Sanka R."/>
            <person name="Adams M."/>
            <person name="Lau E."/>
            <person name="Garcia-Basteiro A."/>
            <person name="Lopez-Varela E."/>
            <person name="Palencia S."/>
        </authorList>
    </citation>
    <scope>NUCLEOTIDE SEQUENCE [LARGE SCALE GENOMIC DNA]</scope>
    <source>
        <strain evidence="2">1274684.2</strain>
    </source>
</reference>
<name>A0A1A3U0V8_MYCSD</name>
<dbReference type="AlphaFoldDB" id="A0A1A3U0V8"/>
<evidence type="ECO:0000313" key="1">
    <source>
        <dbReference type="EMBL" id="OBK88342.1"/>
    </source>
</evidence>
<dbReference type="EMBL" id="LZMF01000058">
    <property type="protein sequence ID" value="OBK88342.1"/>
    <property type="molecule type" value="Genomic_DNA"/>
</dbReference>
<gene>
    <name evidence="1" type="ORF">A5648_21750</name>
</gene>
<protein>
    <recommendedName>
        <fullName evidence="3">Transmembrane protein</fullName>
    </recommendedName>
</protein>
<evidence type="ECO:0008006" key="3">
    <source>
        <dbReference type="Google" id="ProtNLM"/>
    </source>
</evidence>
<sequence length="498" mass="53519">MTLPTLAEIEDANWNYLKTSAAAWRSLAHSWEAAFTEVRDASARPGGTAWTGAGAEAFQHRAAADVVTVHSPADMLINAAGTADLAYDSQVANKGLVLSAVYAAEREGFRVGDDYSVTDTWTYYTSAAEQEAREQAAQAHASFIKSRAANLVANEAQIAGNLTTATAGLHEFAFPGEGADGGAGAADGQPHAVPLDDRWKTDADRAGNQREAFNKVYGRDPVSDNDWRMAAALDPHSYDPKYHGVPPEIVAGRITPQPGKGVVRSNMFIPADHVYNIPKDMDDFQHRRLRPDNFGDNRGPSANADVECSRVSMFVDYDNGMVVVRQNPTSAVDGQRGGAAAAVPNVHVAQAPDGRLTIDYNAHDAYEWPVATAVGATVNGRITFAPHADGTVGLGGSTTIYPSMETYQYRDGAAPAQLQWSPANSGSPWGPGTSLERHHWIGDTSIHAVRPDMPNWKWELENALPHNALPFFDDPFVSHTTRLTDPFKSSAPTVGTGR</sequence>
<evidence type="ECO:0000313" key="2">
    <source>
        <dbReference type="Proteomes" id="UP000093759"/>
    </source>
</evidence>
<dbReference type="RefSeq" id="WP_065024303.1">
    <property type="nucleotide sequence ID" value="NZ_LZMF01000058.1"/>
</dbReference>
<proteinExistence type="predicted"/>